<accession>A0A9P4QG84</accession>
<proteinExistence type="predicted"/>
<reference evidence="1" key="1">
    <citation type="journal article" date="2020" name="Stud. Mycol.">
        <title>101 Dothideomycetes genomes: a test case for predicting lifestyles and emergence of pathogens.</title>
        <authorList>
            <person name="Haridas S."/>
            <person name="Albert R."/>
            <person name="Binder M."/>
            <person name="Bloem J."/>
            <person name="Labutti K."/>
            <person name="Salamov A."/>
            <person name="Andreopoulos B."/>
            <person name="Baker S."/>
            <person name="Barry K."/>
            <person name="Bills G."/>
            <person name="Bluhm B."/>
            <person name="Cannon C."/>
            <person name="Castanera R."/>
            <person name="Culley D."/>
            <person name="Daum C."/>
            <person name="Ezra D."/>
            <person name="Gonzalez J."/>
            <person name="Henrissat B."/>
            <person name="Kuo A."/>
            <person name="Liang C."/>
            <person name="Lipzen A."/>
            <person name="Lutzoni F."/>
            <person name="Magnuson J."/>
            <person name="Mondo S."/>
            <person name="Nolan M."/>
            <person name="Ohm R."/>
            <person name="Pangilinan J."/>
            <person name="Park H.-J."/>
            <person name="Ramirez L."/>
            <person name="Alfaro M."/>
            <person name="Sun H."/>
            <person name="Tritt A."/>
            <person name="Yoshinaga Y."/>
            <person name="Zwiers L.-H."/>
            <person name="Turgeon B."/>
            <person name="Goodwin S."/>
            <person name="Spatafora J."/>
            <person name="Crous P."/>
            <person name="Grigoriev I."/>
        </authorList>
    </citation>
    <scope>NUCLEOTIDE SEQUENCE</scope>
    <source>
        <strain evidence="1">CBS 116435</strain>
    </source>
</reference>
<gene>
    <name evidence="1" type="ORF">K431DRAFT_344264</name>
</gene>
<evidence type="ECO:0000313" key="2">
    <source>
        <dbReference type="Proteomes" id="UP000799441"/>
    </source>
</evidence>
<name>A0A9P4QG84_9PEZI</name>
<dbReference type="EMBL" id="MU003773">
    <property type="protein sequence ID" value="KAF2724147.1"/>
    <property type="molecule type" value="Genomic_DNA"/>
</dbReference>
<organism evidence="1 2">
    <name type="scientific">Polychaeton citri CBS 116435</name>
    <dbReference type="NCBI Taxonomy" id="1314669"/>
    <lineage>
        <taxon>Eukaryota</taxon>
        <taxon>Fungi</taxon>
        <taxon>Dikarya</taxon>
        <taxon>Ascomycota</taxon>
        <taxon>Pezizomycotina</taxon>
        <taxon>Dothideomycetes</taxon>
        <taxon>Dothideomycetidae</taxon>
        <taxon>Capnodiales</taxon>
        <taxon>Capnodiaceae</taxon>
        <taxon>Polychaeton</taxon>
    </lineage>
</organism>
<protein>
    <submittedName>
        <fullName evidence="1">Uncharacterized protein</fullName>
    </submittedName>
</protein>
<evidence type="ECO:0000313" key="1">
    <source>
        <dbReference type="EMBL" id="KAF2724147.1"/>
    </source>
</evidence>
<keyword evidence="2" id="KW-1185">Reference proteome</keyword>
<comment type="caution">
    <text evidence="1">The sequence shown here is derived from an EMBL/GenBank/DDBJ whole genome shotgun (WGS) entry which is preliminary data.</text>
</comment>
<dbReference type="OrthoDB" id="3935714at2759"/>
<sequence>MASIFASSDIALLTAAFPPPSVTFDRPGLTRGQSGDRFFHSLVVLQGLQDHIRNSDERITLPDLCRQLQIDSKGISVEDLPDVWYSNDHRSVLPDAERRLLTNELVERVGKALVNITSYCATRRVAPSTFDSIIQKKVEQKEWRVLKDDEREKRTFVCSKAYITSIQSKIRQALDEASEKAERCNLSEAVFSEPLHPSNVDVLGLTNGILAACTEEALSASTTPQGSVVREQSDVVFVPDTFEAAQSQRLRDLQKTRAREVADVIRGDQYIILSPVEAANQMFLEEVVTQTSDLVIEQIRSPDHFTFITDGCSRQIVSEAQDGASKIATSIWRDRPDVQNIPAFTTNVKDKVSANSSKPDLLRILLSNPKYAILVEASFEKAISALEISDRSKFHNLIRTNLIIPTQLYINSLSILTDETLKSKLDAFASAHLGGELLPTALTQATHDRLLVDRSYKKELEKLQSILPRQSLADTHASISKCARKLKTDAPSPEATASSKMEILRRKTKAMKKMAKGSDVLQNLIWILLSQQAKREHGVDALFVSSGKDTSRMIKLFQGGQSDGDADAGARLQKWRDDLKAGGDGEHVRWEMAEFAARTLVS</sequence>
<dbReference type="Proteomes" id="UP000799441">
    <property type="component" value="Unassembled WGS sequence"/>
</dbReference>
<dbReference type="AlphaFoldDB" id="A0A9P4QG84"/>